<feature type="region of interest" description="Disordered" evidence="1">
    <location>
        <begin position="230"/>
        <end position="254"/>
    </location>
</feature>
<comment type="caution">
    <text evidence="2">The sequence shown here is derived from an EMBL/GenBank/DDBJ whole genome shotgun (WGS) entry which is preliminary data.</text>
</comment>
<organism evidence="2 3">
    <name type="scientific">Lecanosticta acicola</name>
    <dbReference type="NCBI Taxonomy" id="111012"/>
    <lineage>
        <taxon>Eukaryota</taxon>
        <taxon>Fungi</taxon>
        <taxon>Dikarya</taxon>
        <taxon>Ascomycota</taxon>
        <taxon>Pezizomycotina</taxon>
        <taxon>Dothideomycetes</taxon>
        <taxon>Dothideomycetidae</taxon>
        <taxon>Mycosphaerellales</taxon>
        <taxon>Mycosphaerellaceae</taxon>
        <taxon>Lecanosticta</taxon>
    </lineage>
</organism>
<dbReference type="EMBL" id="CAVMBE010000013">
    <property type="protein sequence ID" value="CAK3928748.1"/>
    <property type="molecule type" value="Genomic_DNA"/>
</dbReference>
<feature type="compositionally biased region" description="Acidic residues" evidence="1">
    <location>
        <begin position="168"/>
        <end position="183"/>
    </location>
</feature>
<feature type="region of interest" description="Disordered" evidence="1">
    <location>
        <begin position="1"/>
        <end position="28"/>
    </location>
</feature>
<reference evidence="2" key="1">
    <citation type="submission" date="2023-11" db="EMBL/GenBank/DDBJ databases">
        <authorList>
            <person name="Alioto T."/>
            <person name="Alioto T."/>
            <person name="Gomez Garrido J."/>
        </authorList>
    </citation>
    <scope>NUCLEOTIDE SEQUENCE</scope>
</reference>
<sequence length="405" mass="46330">MVSSDLTRDFLSSGYQDMDDHPPAPPSIKQSLYRLFGGKRDPHFITTRRRSSDHDRWNVPAKSWAKKRKLLPSLVTGEKLILSHPSKGMIARRREWDRRTDRGRDVDYSWAGSVKNQWRMVKWAKMNEEWIRERGFEPVLPEDFQPIHWNKPATRMSQSVSPRTLPPEDSDIDPPDENLFDDDFEWPSAVQHGSERSDSFSSALSSLDHLLPEFEGAKKSFSDVTGLDAHPTSRWSLSSTSSQGAHSHRLRGSDASQESYESFMDWYHSEVDRLGEEQANEPGSMSSFSQISNDEYEDAVIEEATIAVRFRGPRIPVPVREKSLLHLMVFETGLASQSRRIDANESSKKSEPTRSNVDQISVHGSFVAHTSQAPESLTDMARSPKQKKKARDGFWRRLTQRIPCF</sequence>
<evidence type="ECO:0000256" key="1">
    <source>
        <dbReference type="SAM" id="MobiDB-lite"/>
    </source>
</evidence>
<dbReference type="AlphaFoldDB" id="A0AAI8YVS8"/>
<keyword evidence="3" id="KW-1185">Reference proteome</keyword>
<accession>A0AAI8YVS8</accession>
<proteinExistence type="predicted"/>
<dbReference type="Proteomes" id="UP001296104">
    <property type="component" value="Unassembled WGS sequence"/>
</dbReference>
<feature type="compositionally biased region" description="Basic and acidic residues" evidence="1">
    <location>
        <begin position="339"/>
        <end position="352"/>
    </location>
</feature>
<gene>
    <name evidence="2" type="ORF">LECACI_7A002897</name>
</gene>
<evidence type="ECO:0000313" key="3">
    <source>
        <dbReference type="Proteomes" id="UP001296104"/>
    </source>
</evidence>
<feature type="region of interest" description="Disordered" evidence="1">
    <location>
        <begin position="338"/>
        <end position="392"/>
    </location>
</feature>
<protein>
    <submittedName>
        <fullName evidence="2">Uncharacterized protein</fullName>
    </submittedName>
</protein>
<feature type="compositionally biased region" description="Low complexity" evidence="1">
    <location>
        <begin position="233"/>
        <end position="242"/>
    </location>
</feature>
<name>A0AAI8YVS8_9PEZI</name>
<evidence type="ECO:0000313" key="2">
    <source>
        <dbReference type="EMBL" id="CAK3928748.1"/>
    </source>
</evidence>
<feature type="region of interest" description="Disordered" evidence="1">
    <location>
        <begin position="150"/>
        <end position="183"/>
    </location>
</feature>